<keyword evidence="3" id="KW-1185">Reference proteome</keyword>
<dbReference type="KEGG" id="ruv:EC9_00650"/>
<evidence type="ECO:0000313" key="2">
    <source>
        <dbReference type="EMBL" id="QDS85908.1"/>
    </source>
</evidence>
<evidence type="ECO:0000313" key="3">
    <source>
        <dbReference type="Proteomes" id="UP000319557"/>
    </source>
</evidence>
<organism evidence="2 3">
    <name type="scientific">Rosistilla ulvae</name>
    <dbReference type="NCBI Taxonomy" id="1930277"/>
    <lineage>
        <taxon>Bacteria</taxon>
        <taxon>Pseudomonadati</taxon>
        <taxon>Planctomycetota</taxon>
        <taxon>Planctomycetia</taxon>
        <taxon>Pirellulales</taxon>
        <taxon>Pirellulaceae</taxon>
        <taxon>Rosistilla</taxon>
    </lineage>
</organism>
<name>A0A517LTG0_9BACT</name>
<gene>
    <name evidence="2" type="ORF">EC9_00650</name>
</gene>
<dbReference type="Proteomes" id="UP000319557">
    <property type="component" value="Chromosome"/>
</dbReference>
<proteinExistence type="predicted"/>
<evidence type="ECO:0000256" key="1">
    <source>
        <dbReference type="SAM" id="MobiDB-lite"/>
    </source>
</evidence>
<protein>
    <submittedName>
        <fullName evidence="2">Uncharacterized protein</fullName>
    </submittedName>
</protein>
<sequence length="162" mass="17693">MFWLRWTAGQQFGFVARSNRVFYAPTGAALCQPRATPWDSMSETFRLPSAIPSGFGGSCWFCHRELRGHRGLDSWRIFSAASVASGIPKGLQKVAGGRRAAAPSGTREPQRAMLPQGSQMNVRPPPGAAIDYVNVSGGIRCAQTTGYRLRSRRDSVARSFSK</sequence>
<reference evidence="2 3" key="1">
    <citation type="submission" date="2019-02" db="EMBL/GenBank/DDBJ databases">
        <title>Deep-cultivation of Planctomycetes and their phenomic and genomic characterization uncovers novel biology.</title>
        <authorList>
            <person name="Wiegand S."/>
            <person name="Jogler M."/>
            <person name="Boedeker C."/>
            <person name="Pinto D."/>
            <person name="Vollmers J."/>
            <person name="Rivas-Marin E."/>
            <person name="Kohn T."/>
            <person name="Peeters S.H."/>
            <person name="Heuer A."/>
            <person name="Rast P."/>
            <person name="Oberbeckmann S."/>
            <person name="Bunk B."/>
            <person name="Jeske O."/>
            <person name="Meyerdierks A."/>
            <person name="Storesund J.E."/>
            <person name="Kallscheuer N."/>
            <person name="Luecker S."/>
            <person name="Lage O.M."/>
            <person name="Pohl T."/>
            <person name="Merkel B.J."/>
            <person name="Hornburger P."/>
            <person name="Mueller R.-W."/>
            <person name="Bruemmer F."/>
            <person name="Labrenz M."/>
            <person name="Spormann A.M."/>
            <person name="Op den Camp H."/>
            <person name="Overmann J."/>
            <person name="Amann R."/>
            <person name="Jetten M.S.M."/>
            <person name="Mascher T."/>
            <person name="Medema M.H."/>
            <person name="Devos D.P."/>
            <person name="Kaster A.-K."/>
            <person name="Ovreas L."/>
            <person name="Rohde M."/>
            <person name="Galperin M.Y."/>
            <person name="Jogler C."/>
        </authorList>
    </citation>
    <scope>NUCLEOTIDE SEQUENCE [LARGE SCALE GENOMIC DNA]</scope>
    <source>
        <strain evidence="2 3">EC9</strain>
    </source>
</reference>
<dbReference type="AlphaFoldDB" id="A0A517LTG0"/>
<accession>A0A517LTG0</accession>
<dbReference type="EMBL" id="CP036261">
    <property type="protein sequence ID" value="QDS85908.1"/>
    <property type="molecule type" value="Genomic_DNA"/>
</dbReference>
<feature type="region of interest" description="Disordered" evidence="1">
    <location>
        <begin position="97"/>
        <end position="123"/>
    </location>
</feature>